<dbReference type="InterPro" id="IPR052048">
    <property type="entry name" value="ST_Response_Regulator"/>
</dbReference>
<evidence type="ECO:0000256" key="1">
    <source>
        <dbReference type="ARBA" id="ARBA00023012"/>
    </source>
</evidence>
<dbReference type="GO" id="GO:0000160">
    <property type="term" value="P:phosphorelay signal transduction system"/>
    <property type="evidence" value="ECO:0007669"/>
    <property type="project" value="UniProtKB-KW"/>
</dbReference>
<dbReference type="Gene3D" id="1.10.10.10">
    <property type="entry name" value="Winged helix-like DNA-binding domain superfamily/Winged helix DNA-binding domain"/>
    <property type="match status" value="1"/>
</dbReference>
<dbReference type="PROSITE" id="PS50110">
    <property type="entry name" value="RESPONSE_REGULATORY"/>
    <property type="match status" value="1"/>
</dbReference>
<dbReference type="STRING" id="1499688.BN000_02655"/>
<dbReference type="Pfam" id="PF03861">
    <property type="entry name" value="ANTAR"/>
    <property type="match status" value="1"/>
</dbReference>
<dbReference type="PANTHER" id="PTHR43228">
    <property type="entry name" value="TWO-COMPONENT RESPONSE REGULATOR"/>
    <property type="match status" value="1"/>
</dbReference>
<dbReference type="PANTHER" id="PTHR43228:SF6">
    <property type="entry name" value="RESPONSE REGULATOR RECEIVER"/>
    <property type="match status" value="1"/>
</dbReference>
<protein>
    <submittedName>
        <fullName evidence="5">Ethanolamine two-component response regulator</fullName>
    </submittedName>
</protein>
<evidence type="ECO:0000259" key="4">
    <source>
        <dbReference type="PROSITE" id="PS50921"/>
    </source>
</evidence>
<dbReference type="InterPro" id="IPR001789">
    <property type="entry name" value="Sig_transdc_resp-reg_receiver"/>
</dbReference>
<keyword evidence="2" id="KW-0597">Phosphoprotein</keyword>
<evidence type="ECO:0000259" key="3">
    <source>
        <dbReference type="PROSITE" id="PS50110"/>
    </source>
</evidence>
<keyword evidence="6" id="KW-1185">Reference proteome</keyword>
<feature type="domain" description="Response regulatory" evidence="3">
    <location>
        <begin position="5"/>
        <end position="119"/>
    </location>
</feature>
<accession>A0A0U1NXF8</accession>
<dbReference type="InterPro" id="IPR008327">
    <property type="entry name" value="Sig_transdc_resp-reg_antiterm"/>
</dbReference>
<sequence length="200" mass="22754">MRNDKIMIVDDDPITRMDLREMLLAEGYQVAMECKNGEEAVEKSLKLKPDLIIMDVKIPFLNGIKASKIIRKKIDTAILLLSAYSHRELIENAKEAGVSAYLVKPVTEADLIPAIEIALYQQRQIQSLSMELQSLKAKLKERHLIEKAKGKVMEALLLSEDAAYRRIREYSMKNRIALAVVAGFILNKPKEFLETTLLQE</sequence>
<gene>
    <name evidence="5" type="ORF">BN000_02655</name>
</gene>
<reference evidence="6" key="1">
    <citation type="submission" date="2015-05" db="EMBL/GenBank/DDBJ databases">
        <authorList>
            <person name="Urmite Genomes"/>
        </authorList>
    </citation>
    <scope>NUCLEOTIDE SEQUENCE [LARGE SCALE GENOMIC DNA]</scope>
    <source>
        <strain evidence="6">LF1</strain>
    </source>
</reference>
<feature type="modified residue" description="4-aspartylphosphate" evidence="2">
    <location>
        <position position="55"/>
    </location>
</feature>
<dbReference type="PIRSF" id="PIRSF036382">
    <property type="entry name" value="RR_antiterm"/>
    <property type="match status" value="1"/>
</dbReference>
<feature type="domain" description="ANTAR" evidence="4">
    <location>
        <begin position="125"/>
        <end position="186"/>
    </location>
</feature>
<dbReference type="SMART" id="SM00448">
    <property type="entry name" value="REC"/>
    <property type="match status" value="1"/>
</dbReference>
<dbReference type="GO" id="GO:0003723">
    <property type="term" value="F:RNA binding"/>
    <property type="evidence" value="ECO:0007669"/>
    <property type="project" value="InterPro"/>
</dbReference>
<dbReference type="RefSeq" id="WP_090635044.1">
    <property type="nucleotide sequence ID" value="NZ_CVRB01000003.1"/>
</dbReference>
<evidence type="ECO:0000256" key="2">
    <source>
        <dbReference type="PROSITE-ProRule" id="PRU00169"/>
    </source>
</evidence>
<dbReference type="Pfam" id="PF00072">
    <property type="entry name" value="Response_reg"/>
    <property type="match status" value="1"/>
</dbReference>
<keyword evidence="1" id="KW-0902">Two-component regulatory system</keyword>
<dbReference type="SUPFAM" id="SSF52172">
    <property type="entry name" value="CheY-like"/>
    <property type="match status" value="1"/>
</dbReference>
<dbReference type="Gene3D" id="3.40.50.2300">
    <property type="match status" value="1"/>
</dbReference>
<dbReference type="SMART" id="SM01012">
    <property type="entry name" value="ANTAR"/>
    <property type="match status" value="1"/>
</dbReference>
<evidence type="ECO:0000313" key="5">
    <source>
        <dbReference type="EMBL" id="CRK82710.1"/>
    </source>
</evidence>
<organism evidence="5 6">
    <name type="scientific">Neobacillus massiliamazoniensis</name>
    <dbReference type="NCBI Taxonomy" id="1499688"/>
    <lineage>
        <taxon>Bacteria</taxon>
        <taxon>Bacillati</taxon>
        <taxon>Bacillota</taxon>
        <taxon>Bacilli</taxon>
        <taxon>Bacillales</taxon>
        <taxon>Bacillaceae</taxon>
        <taxon>Neobacillus</taxon>
    </lineage>
</organism>
<name>A0A0U1NXF8_9BACI</name>
<dbReference type="PROSITE" id="PS50921">
    <property type="entry name" value="ANTAR"/>
    <property type="match status" value="1"/>
</dbReference>
<dbReference type="EMBL" id="CVRB01000003">
    <property type="protein sequence ID" value="CRK82710.1"/>
    <property type="molecule type" value="Genomic_DNA"/>
</dbReference>
<dbReference type="InterPro" id="IPR011006">
    <property type="entry name" value="CheY-like_superfamily"/>
</dbReference>
<dbReference type="OrthoDB" id="9780153at2"/>
<proteinExistence type="predicted"/>
<dbReference type="AlphaFoldDB" id="A0A0U1NXF8"/>
<dbReference type="Proteomes" id="UP000199087">
    <property type="component" value="Unassembled WGS sequence"/>
</dbReference>
<evidence type="ECO:0000313" key="6">
    <source>
        <dbReference type="Proteomes" id="UP000199087"/>
    </source>
</evidence>
<dbReference type="InterPro" id="IPR005561">
    <property type="entry name" value="ANTAR"/>
</dbReference>
<dbReference type="InterPro" id="IPR036388">
    <property type="entry name" value="WH-like_DNA-bd_sf"/>
</dbReference>